<proteinExistence type="predicted"/>
<keyword evidence="2" id="KW-1185">Reference proteome</keyword>
<dbReference type="PATRIC" id="fig|45070.6.peg.2257"/>
<protein>
    <submittedName>
        <fullName evidence="1">Uncharacterized protein</fullName>
    </submittedName>
</protein>
<evidence type="ECO:0000313" key="2">
    <source>
        <dbReference type="Proteomes" id="UP000054725"/>
    </source>
</evidence>
<sequence>MRGDYQTKIEILSLTLSQLISLYMEAKIYPFNHNHDVYICLLEITKFVRNLIHPGRKIKAKFYKNTEQEYLFLESVYLNLKSYYYS</sequence>
<evidence type="ECO:0000313" key="1">
    <source>
        <dbReference type="EMBL" id="KTD33845.1"/>
    </source>
</evidence>
<reference evidence="1 2" key="1">
    <citation type="submission" date="2015-11" db="EMBL/GenBank/DDBJ databases">
        <title>Genomic analysis of 38 Legionella species identifies large and diverse effector repertoires.</title>
        <authorList>
            <person name="Burstein D."/>
            <person name="Amaro F."/>
            <person name="Zusman T."/>
            <person name="Lifshitz Z."/>
            <person name="Cohen O."/>
            <person name="Gilbert J.A."/>
            <person name="Pupko T."/>
            <person name="Shuman H.A."/>
            <person name="Segal G."/>
        </authorList>
    </citation>
    <scope>NUCLEOTIDE SEQUENCE [LARGE SCALE GENOMIC DNA]</scope>
    <source>
        <strain evidence="1 2">ATCC 49506</strain>
    </source>
</reference>
<organism evidence="1 2">
    <name type="scientific">Legionella nautarum</name>
    <dbReference type="NCBI Taxonomy" id="45070"/>
    <lineage>
        <taxon>Bacteria</taxon>
        <taxon>Pseudomonadati</taxon>
        <taxon>Pseudomonadota</taxon>
        <taxon>Gammaproteobacteria</taxon>
        <taxon>Legionellales</taxon>
        <taxon>Legionellaceae</taxon>
        <taxon>Legionella</taxon>
    </lineage>
</organism>
<comment type="caution">
    <text evidence="1">The sequence shown here is derived from an EMBL/GenBank/DDBJ whole genome shotgun (WGS) entry which is preliminary data.</text>
</comment>
<gene>
    <name evidence="1" type="ORF">Lnau_2137</name>
</gene>
<dbReference type="EMBL" id="LNYO01000021">
    <property type="protein sequence ID" value="KTD33845.1"/>
    <property type="molecule type" value="Genomic_DNA"/>
</dbReference>
<accession>A0A0W0WNC7</accession>
<name>A0A0W0WNC7_9GAMM</name>
<dbReference type="AlphaFoldDB" id="A0A0W0WNC7"/>
<dbReference type="Proteomes" id="UP000054725">
    <property type="component" value="Unassembled WGS sequence"/>
</dbReference>